<proteinExistence type="predicted"/>
<reference evidence="1" key="1">
    <citation type="submission" date="2018-03" db="EMBL/GenBank/DDBJ databases">
        <title>Genomic characterization of a polymicrobial infection associated with a disease outbreak in Pacific white shrimp (Litopenaeus vannamei).</title>
        <authorList>
            <person name="Turner J.W."/>
            <person name="Bachand P.T."/>
            <person name="Tallman J."/>
            <person name="Elledge N.C."/>
            <person name="Pinnell L.J."/>
            <person name="Laughlin R.C."/>
            <person name="Zimba P.V."/>
        </authorList>
    </citation>
    <scope>NUCLEOTIDE SEQUENCE</scope>
    <source>
        <strain evidence="1">Hep-2b-22</strain>
    </source>
</reference>
<evidence type="ECO:0000313" key="1">
    <source>
        <dbReference type="EMBL" id="TMX72678.1"/>
    </source>
</evidence>
<protein>
    <submittedName>
        <fullName evidence="1">GntR family transcriptional regulator</fullName>
    </submittedName>
</protein>
<dbReference type="EMBL" id="PZOJ01000115">
    <property type="protein sequence ID" value="TMX72678.1"/>
    <property type="molecule type" value="Genomic_DNA"/>
</dbReference>
<gene>
    <name evidence="1" type="ORF">DA092_15925</name>
</gene>
<dbReference type="Proteomes" id="UP000718715">
    <property type="component" value="Unassembled WGS sequence"/>
</dbReference>
<organism evidence="1 2">
    <name type="scientific">Photobacterium damselae</name>
    <dbReference type="NCBI Taxonomy" id="38293"/>
    <lineage>
        <taxon>Bacteria</taxon>
        <taxon>Pseudomonadati</taxon>
        <taxon>Pseudomonadota</taxon>
        <taxon>Gammaproteobacteria</taxon>
        <taxon>Vibrionales</taxon>
        <taxon>Vibrionaceae</taxon>
        <taxon>Photobacterium</taxon>
    </lineage>
</organism>
<evidence type="ECO:0000313" key="2">
    <source>
        <dbReference type="Proteomes" id="UP000718715"/>
    </source>
</evidence>
<sequence length="306" mass="34208">MNKCDDISMSHLSLSYELNFVHDKSSLSPVKLFYDSIVIIATLFVIIVTSISLIIIIKAHAMELSLIRFIKNNLNAELSKPLYVQLKDSIEMAINNKMLVHGSVLLSERKLAQELAVSRVTIVKALAELQNEGTVVKQHGKGTVIQLPVQYDLAGGGFSSQLKSKGKVTNRWIIRTPVCADDFLARKLGVIVGDVISHIKRVRLIDNVPVSIETTYIPQCFMPRPDLLDGSLYEYWETMGIVPKQQDYSLSIYVPTADEALLLDIPKGSPLMKVELSSKDQNGVVLEYGTAICRSDFYRFNFKTTL</sequence>
<name>A0ACD3SZG9_PHODM</name>
<keyword evidence="2" id="KW-1185">Reference proteome</keyword>
<accession>A0ACD3SZG9</accession>
<comment type="caution">
    <text evidence="1">The sequence shown here is derived from an EMBL/GenBank/DDBJ whole genome shotgun (WGS) entry which is preliminary data.</text>
</comment>